<reference evidence="4" key="1">
    <citation type="submission" date="2016-06" db="UniProtKB">
        <authorList>
            <consortium name="WormBaseParasite"/>
        </authorList>
    </citation>
    <scope>IDENTIFICATION</scope>
</reference>
<gene>
    <name evidence="2" type="ORF">TCNE_LOCUS14213</name>
</gene>
<evidence type="ECO:0000313" key="3">
    <source>
        <dbReference type="Proteomes" id="UP000050794"/>
    </source>
</evidence>
<dbReference type="EMBL" id="UYWY01022127">
    <property type="protein sequence ID" value="VDM45534.1"/>
    <property type="molecule type" value="Genomic_DNA"/>
</dbReference>
<organism evidence="3 4">
    <name type="scientific">Toxocara canis</name>
    <name type="common">Canine roundworm</name>
    <dbReference type="NCBI Taxonomy" id="6265"/>
    <lineage>
        <taxon>Eukaryota</taxon>
        <taxon>Metazoa</taxon>
        <taxon>Ecdysozoa</taxon>
        <taxon>Nematoda</taxon>
        <taxon>Chromadorea</taxon>
        <taxon>Rhabditida</taxon>
        <taxon>Spirurina</taxon>
        <taxon>Ascaridomorpha</taxon>
        <taxon>Ascaridoidea</taxon>
        <taxon>Toxocaridae</taxon>
        <taxon>Toxocara</taxon>
    </lineage>
</organism>
<dbReference type="Proteomes" id="UP000050794">
    <property type="component" value="Unassembled WGS sequence"/>
</dbReference>
<keyword evidence="3" id="KW-1185">Reference proteome</keyword>
<dbReference type="AlphaFoldDB" id="A0A183V0E3"/>
<dbReference type="WBParaSite" id="TCNE_0001421301-mRNA-1">
    <property type="protein sequence ID" value="TCNE_0001421301-mRNA-1"/>
    <property type="gene ID" value="TCNE_0001421301"/>
</dbReference>
<reference evidence="2 3" key="2">
    <citation type="submission" date="2018-11" db="EMBL/GenBank/DDBJ databases">
        <authorList>
            <consortium name="Pathogen Informatics"/>
        </authorList>
    </citation>
    <scope>NUCLEOTIDE SEQUENCE [LARGE SCALE GENOMIC DNA]</scope>
</reference>
<evidence type="ECO:0000313" key="4">
    <source>
        <dbReference type="WBParaSite" id="TCNE_0001421301-mRNA-1"/>
    </source>
</evidence>
<evidence type="ECO:0000256" key="1">
    <source>
        <dbReference type="SAM" id="MobiDB-lite"/>
    </source>
</evidence>
<accession>A0A183V0E3</accession>
<sequence>MEVKREFGESVKWRGKAAKRSAGRVVSVATTRRHPLLSMLPVIQCSWAKLLASKPLQLAAASYTTSNGAILSNNSTPQPFRNAPYLQNRMP</sequence>
<evidence type="ECO:0000313" key="2">
    <source>
        <dbReference type="EMBL" id="VDM45534.1"/>
    </source>
</evidence>
<name>A0A183V0E3_TOXCA</name>
<feature type="region of interest" description="Disordered" evidence="1">
    <location>
        <begin position="71"/>
        <end position="91"/>
    </location>
</feature>
<proteinExistence type="predicted"/>
<protein>
    <submittedName>
        <fullName evidence="2 4">Uncharacterized protein</fullName>
    </submittedName>
</protein>